<dbReference type="InParanoid" id="A0A0R0ERL2"/>
<dbReference type="Gramene" id="KRG96699">
    <property type="protein sequence ID" value="KRG96699"/>
    <property type="gene ID" value="GLYMA_19G227100"/>
</dbReference>
<keyword evidence="4 5" id="KW-0653">Protein transport</keyword>
<proteinExistence type="inferred from homology"/>
<feature type="compositionally biased region" description="Gly residues" evidence="7">
    <location>
        <begin position="1"/>
        <end position="11"/>
    </location>
</feature>
<dbReference type="PaxDb" id="3847-GLYMA19G41488.1"/>
<dbReference type="GO" id="GO:0005634">
    <property type="term" value="C:nucleus"/>
    <property type="evidence" value="ECO:0000318"/>
    <property type="project" value="GO_Central"/>
</dbReference>
<dbReference type="Pfam" id="PF01749">
    <property type="entry name" value="IBB"/>
    <property type="match status" value="1"/>
</dbReference>
<dbReference type="GO" id="GO:0008139">
    <property type="term" value="F:nuclear localization sequence binding"/>
    <property type="evidence" value="ECO:0000318"/>
    <property type="project" value="GO_Central"/>
</dbReference>
<dbReference type="PIRSF" id="PIRSF005673">
    <property type="entry name" value="Importin_alpha"/>
    <property type="match status" value="1"/>
</dbReference>
<evidence type="ECO:0000313" key="11">
    <source>
        <dbReference type="Proteomes" id="UP000008827"/>
    </source>
</evidence>
<reference evidence="10" key="2">
    <citation type="submission" date="2018-02" db="UniProtKB">
        <authorList>
            <consortium name="EnsemblPlants"/>
        </authorList>
    </citation>
    <scope>IDENTIFICATION</scope>
    <source>
        <strain evidence="10">Williams 82</strain>
    </source>
</reference>
<dbReference type="InterPro" id="IPR000225">
    <property type="entry name" value="Armadillo"/>
</dbReference>
<evidence type="ECO:0000256" key="1">
    <source>
        <dbReference type="ARBA" id="ARBA00010394"/>
    </source>
</evidence>
<reference evidence="9" key="3">
    <citation type="submission" date="2018-07" db="EMBL/GenBank/DDBJ databases">
        <title>WGS assembly of Glycine max.</title>
        <authorList>
            <person name="Schmutz J."/>
            <person name="Cannon S."/>
            <person name="Schlueter J."/>
            <person name="Ma J."/>
            <person name="Mitros T."/>
            <person name="Nelson W."/>
            <person name="Hyten D."/>
            <person name="Song Q."/>
            <person name="Thelen J."/>
            <person name="Cheng J."/>
            <person name="Xu D."/>
            <person name="Hellsten U."/>
            <person name="May G."/>
            <person name="Yu Y."/>
            <person name="Sakurai T."/>
            <person name="Umezawa T."/>
            <person name="Bhattacharyya M."/>
            <person name="Sandhu D."/>
            <person name="Valliyodan B."/>
            <person name="Lindquist E."/>
            <person name="Peto M."/>
            <person name="Grant D."/>
            <person name="Shu S."/>
            <person name="Goodstein D."/>
            <person name="Barry K."/>
            <person name="Futrell-Griggs M."/>
            <person name="Abernathy B."/>
            <person name="Du J."/>
            <person name="Tian Z."/>
            <person name="Zhu L."/>
            <person name="Gill N."/>
            <person name="Joshi T."/>
            <person name="Libault M."/>
            <person name="Sethuraman A."/>
            <person name="Zhang X."/>
            <person name="Shinozaki K."/>
            <person name="Nguyen H."/>
            <person name="Wing R."/>
            <person name="Cregan P."/>
            <person name="Specht J."/>
            <person name="Grimwood J."/>
            <person name="Rokhsar D."/>
            <person name="Stacey G."/>
            <person name="Shoemaker R."/>
            <person name="Jackson S."/>
        </authorList>
    </citation>
    <scope>NUCLEOTIDE SEQUENCE</scope>
    <source>
        <tissue evidence="9">Callus</tissue>
    </source>
</reference>
<feature type="region of interest" description="Disordered" evidence="7">
    <location>
        <begin position="1"/>
        <end position="22"/>
    </location>
</feature>
<dbReference type="EMBL" id="CM000852">
    <property type="protein sequence ID" value="KRG96699.1"/>
    <property type="molecule type" value="Genomic_DNA"/>
</dbReference>
<evidence type="ECO:0000256" key="2">
    <source>
        <dbReference type="ARBA" id="ARBA00022448"/>
    </source>
</evidence>
<evidence type="ECO:0000256" key="6">
    <source>
        <dbReference type="PROSITE-ProRule" id="PRU00259"/>
    </source>
</evidence>
<evidence type="ECO:0000256" key="4">
    <source>
        <dbReference type="ARBA" id="ARBA00022927"/>
    </source>
</evidence>
<evidence type="ECO:0000313" key="10">
    <source>
        <dbReference type="EnsemblPlants" id="KRG96699"/>
    </source>
</evidence>
<dbReference type="Pfam" id="PF16186">
    <property type="entry name" value="Arm_3"/>
    <property type="match status" value="1"/>
</dbReference>
<dbReference type="InterPro" id="IPR016024">
    <property type="entry name" value="ARM-type_fold"/>
</dbReference>
<dbReference type="Gene3D" id="1.20.5.690">
    <property type="entry name" value="Importin-alpha, importin-beta-binding domain"/>
    <property type="match status" value="1"/>
</dbReference>
<sequence length="484" mass="53587">MSLGPGSGSGSGSETRKKGYKTAIVAEEGRRRREEDLIGIRKNKRRDALLNKRRVTHAVPSYDTILTEGILPLFVELLSRHDAPQLQFEALSVLTNLASGTSEYKRVIVELGVVPTLVNLLSSSSSNNDIREETICALGNIAGDSPSYRDFVLSHGALSPLLSQLEPESLLQLEPHSAWAMLRLATWCLSILVCGYPPVNFEQVKSALPVLRRLIHSTDEEVVADACWALSYLSDVPINNIQDIIEAGVCPKLVELLLYPSDAVIEPALRTLRNIVYGDDAQTQHVIDSQLLPCLHQLLTQEHKKNIIKEACWTISNIAAGNRAQIQAVIDANIIPPLVGFLLRAEFDIKEDVAWAIFNVTSRGSHDNIRYLAAQGCIKALCDLLSYPDPMINSICLEGLENILSVGKADKEMGLHGKGNIFALRVDECEGWDKIENLLTHQNNQISERAAMIVDKFWRENDLEDMNVDKNDGDGSDQDLSFDF</sequence>
<evidence type="ECO:0000256" key="7">
    <source>
        <dbReference type="SAM" id="MobiDB-lite"/>
    </source>
</evidence>
<feature type="repeat" description="ARM" evidence="6">
    <location>
        <begin position="69"/>
        <end position="112"/>
    </location>
</feature>
<dbReference type="InterPro" id="IPR032413">
    <property type="entry name" value="Arm_3"/>
</dbReference>
<dbReference type="SMR" id="A0A0R0ERL2"/>
<evidence type="ECO:0000256" key="3">
    <source>
        <dbReference type="ARBA" id="ARBA00022737"/>
    </source>
</evidence>
<reference evidence="9 10" key="1">
    <citation type="journal article" date="2010" name="Nature">
        <title>Genome sequence of the palaeopolyploid soybean.</title>
        <authorList>
            <person name="Schmutz J."/>
            <person name="Cannon S.B."/>
            <person name="Schlueter J."/>
            <person name="Ma J."/>
            <person name="Mitros T."/>
            <person name="Nelson W."/>
            <person name="Hyten D.L."/>
            <person name="Song Q."/>
            <person name="Thelen J.J."/>
            <person name="Cheng J."/>
            <person name="Xu D."/>
            <person name="Hellsten U."/>
            <person name="May G.D."/>
            <person name="Yu Y."/>
            <person name="Sakurai T."/>
            <person name="Umezawa T."/>
            <person name="Bhattacharyya M.K."/>
            <person name="Sandhu D."/>
            <person name="Valliyodan B."/>
            <person name="Lindquist E."/>
            <person name="Peto M."/>
            <person name="Grant D."/>
            <person name="Shu S."/>
            <person name="Goodstein D."/>
            <person name="Barry K."/>
            <person name="Futrell-Griggs M."/>
            <person name="Abernathy B."/>
            <person name="Du J."/>
            <person name="Tian Z."/>
            <person name="Zhu L."/>
            <person name="Gill N."/>
            <person name="Joshi T."/>
            <person name="Libault M."/>
            <person name="Sethuraman A."/>
            <person name="Zhang X.-C."/>
            <person name="Shinozaki K."/>
            <person name="Nguyen H.T."/>
            <person name="Wing R.A."/>
            <person name="Cregan P."/>
            <person name="Specht J."/>
            <person name="Grimwood J."/>
            <person name="Rokhsar D."/>
            <person name="Stacey G."/>
            <person name="Shoemaker R.C."/>
            <person name="Jackson S.A."/>
        </authorList>
    </citation>
    <scope>NUCLEOTIDE SEQUENCE [LARGE SCALE GENOMIC DNA]</scope>
    <source>
        <strain evidence="10">cv. Williams 82</strain>
        <tissue evidence="9">Callus</tissue>
    </source>
</reference>
<name>A0A0R0ERL2_SOYBN</name>
<feature type="repeat" description="ARM" evidence="6">
    <location>
        <begin position="112"/>
        <end position="156"/>
    </location>
</feature>
<dbReference type="STRING" id="3847.A0A0R0ERL2"/>
<keyword evidence="11" id="KW-1185">Reference proteome</keyword>
<gene>
    <name evidence="9" type="ORF">GLYMA_19G227100</name>
</gene>
<evidence type="ECO:0000313" key="9">
    <source>
        <dbReference type="EMBL" id="KRG96699.1"/>
    </source>
</evidence>
<dbReference type="GO" id="GO:0006607">
    <property type="term" value="P:NLS-bearing protein import into nucleus"/>
    <property type="evidence" value="ECO:0000318"/>
    <property type="project" value="GO_Central"/>
</dbReference>
<dbReference type="PROSITE" id="PS51214">
    <property type="entry name" value="IBB"/>
    <property type="match status" value="1"/>
</dbReference>
<dbReference type="InterPro" id="IPR024931">
    <property type="entry name" value="Importin_alpha"/>
</dbReference>
<feature type="domain" description="IBB" evidence="8">
    <location>
        <begin position="1"/>
        <end position="62"/>
    </location>
</feature>
<dbReference type="GO" id="GO:0061608">
    <property type="term" value="F:nuclear import signal receptor activity"/>
    <property type="evidence" value="ECO:0000318"/>
    <property type="project" value="GO_Central"/>
</dbReference>
<dbReference type="InterPro" id="IPR002652">
    <property type="entry name" value="Importin-a_IBB"/>
</dbReference>
<dbReference type="SUPFAM" id="SSF48371">
    <property type="entry name" value="ARM repeat"/>
    <property type="match status" value="1"/>
</dbReference>
<keyword evidence="3" id="KW-0677">Repeat</keyword>
<dbReference type="AlphaFoldDB" id="A0A0R0ERL2"/>
<dbReference type="SMART" id="SM00185">
    <property type="entry name" value="ARM"/>
    <property type="match status" value="8"/>
</dbReference>
<keyword evidence="2 5" id="KW-0813">Transport</keyword>
<dbReference type="Pfam" id="PF00514">
    <property type="entry name" value="Arm"/>
    <property type="match status" value="7"/>
</dbReference>
<accession>A0A0R0ERL2</accession>
<dbReference type="Proteomes" id="UP000008827">
    <property type="component" value="Chromosome 19"/>
</dbReference>
<protein>
    <recommendedName>
        <fullName evidence="5">Importin subunit alpha</fullName>
    </recommendedName>
</protein>
<dbReference type="EnsemblPlants" id="KRG96699">
    <property type="protein sequence ID" value="KRG96699"/>
    <property type="gene ID" value="GLYMA_19G227100"/>
</dbReference>
<organism evidence="9">
    <name type="scientific">Glycine max</name>
    <name type="common">Soybean</name>
    <name type="synonym">Glycine hispida</name>
    <dbReference type="NCBI Taxonomy" id="3847"/>
    <lineage>
        <taxon>Eukaryota</taxon>
        <taxon>Viridiplantae</taxon>
        <taxon>Streptophyta</taxon>
        <taxon>Embryophyta</taxon>
        <taxon>Tracheophyta</taxon>
        <taxon>Spermatophyta</taxon>
        <taxon>Magnoliopsida</taxon>
        <taxon>eudicotyledons</taxon>
        <taxon>Gunneridae</taxon>
        <taxon>Pentapetalae</taxon>
        <taxon>rosids</taxon>
        <taxon>fabids</taxon>
        <taxon>Fabales</taxon>
        <taxon>Fabaceae</taxon>
        <taxon>Papilionoideae</taxon>
        <taxon>50 kb inversion clade</taxon>
        <taxon>NPAAA clade</taxon>
        <taxon>indigoferoid/millettioid clade</taxon>
        <taxon>Phaseoleae</taxon>
        <taxon>Glycine</taxon>
        <taxon>Glycine subgen. Soja</taxon>
    </lineage>
</organism>
<dbReference type="Gene3D" id="1.25.10.10">
    <property type="entry name" value="Leucine-rich Repeat Variant"/>
    <property type="match status" value="1"/>
</dbReference>
<dbReference type="OMA" id="CDEYPHK"/>
<dbReference type="GO" id="GO:0005737">
    <property type="term" value="C:cytoplasm"/>
    <property type="evidence" value="ECO:0007669"/>
    <property type="project" value="InterPro"/>
</dbReference>
<dbReference type="InterPro" id="IPR011989">
    <property type="entry name" value="ARM-like"/>
</dbReference>
<evidence type="ECO:0000256" key="5">
    <source>
        <dbReference type="PIRNR" id="PIRNR005673"/>
    </source>
</evidence>
<comment type="similarity">
    <text evidence="1 5">Belongs to the importin alpha family.</text>
</comment>
<evidence type="ECO:0000259" key="8">
    <source>
        <dbReference type="PROSITE" id="PS51214"/>
    </source>
</evidence>
<dbReference type="PROSITE" id="PS50176">
    <property type="entry name" value="ARM_REPEAT"/>
    <property type="match status" value="2"/>
</dbReference>
<dbReference type="InterPro" id="IPR036975">
    <property type="entry name" value="Importin-a_IBB_sf"/>
</dbReference>
<dbReference type="PANTHER" id="PTHR23316">
    <property type="entry name" value="IMPORTIN ALPHA"/>
    <property type="match status" value="1"/>
</dbReference>